<dbReference type="AlphaFoldDB" id="E4YD67"/>
<dbReference type="PANTHER" id="PTHR11610">
    <property type="entry name" value="LIPASE"/>
    <property type="match status" value="1"/>
</dbReference>
<dbReference type="PRINTS" id="PR00821">
    <property type="entry name" value="TAGLIPASE"/>
</dbReference>
<dbReference type="EMBL" id="FN654421">
    <property type="protein sequence ID" value="CBY43759.1"/>
    <property type="molecule type" value="Genomic_DNA"/>
</dbReference>
<evidence type="ECO:0000313" key="6">
    <source>
        <dbReference type="EMBL" id="CBY43759.1"/>
    </source>
</evidence>
<feature type="domain" description="Lipase" evidence="5">
    <location>
        <begin position="336"/>
        <end position="408"/>
    </location>
</feature>
<comment type="subcellular location">
    <subcellularLocation>
        <location evidence="1">Secreted</location>
    </subcellularLocation>
</comment>
<dbReference type="Gene3D" id="3.40.50.1820">
    <property type="entry name" value="alpha/beta hydrolase"/>
    <property type="match status" value="3"/>
</dbReference>
<dbReference type="GO" id="GO:0005615">
    <property type="term" value="C:extracellular space"/>
    <property type="evidence" value="ECO:0007669"/>
    <property type="project" value="TreeGrafter"/>
</dbReference>
<dbReference type="InterPro" id="IPR029058">
    <property type="entry name" value="AB_hydrolase_fold"/>
</dbReference>
<dbReference type="GO" id="GO:0016042">
    <property type="term" value="P:lipid catabolic process"/>
    <property type="evidence" value="ECO:0007669"/>
    <property type="project" value="TreeGrafter"/>
</dbReference>
<dbReference type="Pfam" id="PF00151">
    <property type="entry name" value="Lipase"/>
    <property type="match status" value="3"/>
</dbReference>
<gene>
    <name evidence="6" type="ORF">GSOID_T00021398001</name>
</gene>
<dbReference type="GO" id="GO:0016298">
    <property type="term" value="F:lipase activity"/>
    <property type="evidence" value="ECO:0007669"/>
    <property type="project" value="InterPro"/>
</dbReference>
<dbReference type="SUPFAM" id="SSF53474">
    <property type="entry name" value="alpha/beta-Hydrolases"/>
    <property type="match status" value="2"/>
</dbReference>
<dbReference type="InterPro" id="IPR013818">
    <property type="entry name" value="Lipase"/>
</dbReference>
<evidence type="ECO:0000256" key="3">
    <source>
        <dbReference type="ARBA" id="ARBA00022525"/>
    </source>
</evidence>
<dbReference type="InterPro" id="IPR000734">
    <property type="entry name" value="TAG_lipase"/>
</dbReference>
<name>E4YD67_OIKDI</name>
<comment type="similarity">
    <text evidence="2 4">Belongs to the AB hydrolase superfamily. Lipase family.</text>
</comment>
<sequence length="544" mass="60755">MKIFAICVAAASAADICYDDLGCFTDDPPFSKFGYRPRRLPKSPENALNGIWLTNKHHQTPIPINWNNVESRFFDLTKPVVVMTHGWNDEWHSDHWLTEAQKLFLSYEDVNFVGVEWAKAGQNIDYFQSAADTQTVGRIIAKMLSQLPIPSSSFHCVGHSLGAHVCSYAGKYLQSEFSQTLGRITGMDPAGPAFQKTSKAVRLDASDASFVDVIHTNGGDEDNGFLGMSFSIGHADFYPNGGVSQPGCWDINFICSHGEAPWMFVDSIRGNGCEFNTCDDHSTDRLDSCRLNKNSMGWKATKPTIKHDYFGTTGKEAPYFFFTRSESPNDVLTGMFITNSKNRVERAVNWQSVNEGLFETNKKVVVMTHGWTDEYDDKSFMTKARDNFLNHQSVNFISVDWSKGSQNLDYFHQLSIRSSDFTCVGHSLGGHVCSYAAKYLKSEFRKTMGQVVGMDPAGPTFERTTKEVRIDHTDATFVQIIHSNGGNEDAGFLGMNAAFGHADFYPNGGVRQPGCKLVKIITNFRNLTFPQHVLTFFSSEIKNS</sequence>
<evidence type="ECO:0000256" key="2">
    <source>
        <dbReference type="ARBA" id="ARBA00010701"/>
    </source>
</evidence>
<dbReference type="PANTHER" id="PTHR11610:SF173">
    <property type="entry name" value="LIPASE DOMAIN-CONTAINING PROTEIN-RELATED"/>
    <property type="match status" value="1"/>
</dbReference>
<evidence type="ECO:0000256" key="4">
    <source>
        <dbReference type="RuleBase" id="RU004262"/>
    </source>
</evidence>
<protein>
    <recommendedName>
        <fullName evidence="5">Lipase domain-containing protein</fullName>
    </recommendedName>
</protein>
<proteinExistence type="inferred from homology"/>
<feature type="domain" description="Lipase" evidence="5">
    <location>
        <begin position="15"/>
        <end position="306"/>
    </location>
</feature>
<reference evidence="6" key="1">
    <citation type="journal article" date="2010" name="Science">
        <title>Plasticity of animal genome architecture unmasked by rapid evolution of a pelagic tunicate.</title>
        <authorList>
            <person name="Denoeud F."/>
            <person name="Henriet S."/>
            <person name="Mungpakdee S."/>
            <person name="Aury J.M."/>
            <person name="Da Silva C."/>
            <person name="Brinkmann H."/>
            <person name="Mikhaleva J."/>
            <person name="Olsen L.C."/>
            <person name="Jubin C."/>
            <person name="Canestro C."/>
            <person name="Bouquet J.M."/>
            <person name="Danks G."/>
            <person name="Poulain J."/>
            <person name="Campsteijn C."/>
            <person name="Adamski M."/>
            <person name="Cross I."/>
            <person name="Yadetie F."/>
            <person name="Muffato M."/>
            <person name="Louis A."/>
            <person name="Butcher S."/>
            <person name="Tsagkogeorga G."/>
            <person name="Konrad A."/>
            <person name="Singh S."/>
            <person name="Jensen M.F."/>
            <person name="Cong E.H."/>
            <person name="Eikeseth-Otteraa H."/>
            <person name="Noel B."/>
            <person name="Anthouard V."/>
            <person name="Porcel B.M."/>
            <person name="Kachouri-Lafond R."/>
            <person name="Nishino A."/>
            <person name="Ugolini M."/>
            <person name="Chourrout P."/>
            <person name="Nishida H."/>
            <person name="Aasland R."/>
            <person name="Huzurbazar S."/>
            <person name="Westhof E."/>
            <person name="Delsuc F."/>
            <person name="Lehrach H."/>
            <person name="Reinhardt R."/>
            <person name="Weissenbach J."/>
            <person name="Roy S.W."/>
            <person name="Artiguenave F."/>
            <person name="Postlethwait J.H."/>
            <person name="Manak J.R."/>
            <person name="Thompson E.M."/>
            <person name="Jaillon O."/>
            <person name="Du Pasquier L."/>
            <person name="Boudinot P."/>
            <person name="Liberles D.A."/>
            <person name="Volff J.N."/>
            <person name="Philippe H."/>
            <person name="Lenhard B."/>
            <person name="Roest Crollius H."/>
            <person name="Wincker P."/>
            <person name="Chourrout D."/>
        </authorList>
    </citation>
    <scope>NUCLEOTIDE SEQUENCE [LARGE SCALE GENOMIC DNA]</scope>
</reference>
<feature type="domain" description="Lipase" evidence="5">
    <location>
        <begin position="414"/>
        <end position="519"/>
    </location>
</feature>
<keyword evidence="3" id="KW-0964">Secreted</keyword>
<dbReference type="Proteomes" id="UP000011014">
    <property type="component" value="Unassembled WGS sequence"/>
</dbReference>
<organism evidence="6">
    <name type="scientific">Oikopleura dioica</name>
    <name type="common">Tunicate</name>
    <dbReference type="NCBI Taxonomy" id="34765"/>
    <lineage>
        <taxon>Eukaryota</taxon>
        <taxon>Metazoa</taxon>
        <taxon>Chordata</taxon>
        <taxon>Tunicata</taxon>
        <taxon>Appendicularia</taxon>
        <taxon>Copelata</taxon>
        <taxon>Oikopleuridae</taxon>
        <taxon>Oikopleura</taxon>
    </lineage>
</organism>
<evidence type="ECO:0000256" key="1">
    <source>
        <dbReference type="ARBA" id="ARBA00004613"/>
    </source>
</evidence>
<accession>E4YD67</accession>
<evidence type="ECO:0000259" key="5">
    <source>
        <dbReference type="Pfam" id="PF00151"/>
    </source>
</evidence>